<dbReference type="InterPro" id="IPR015806">
    <property type="entry name" value="Pyrv_Knase_insert_dom_sf"/>
</dbReference>
<evidence type="ECO:0000256" key="13">
    <source>
        <dbReference type="NCBIfam" id="TIGR01064"/>
    </source>
</evidence>
<evidence type="ECO:0000256" key="5">
    <source>
        <dbReference type="ARBA" id="ARBA00022679"/>
    </source>
</evidence>
<comment type="catalytic activity">
    <reaction evidence="14">
        <text>pyruvate + ATP = phosphoenolpyruvate + ADP + H(+)</text>
        <dbReference type="Rhea" id="RHEA:18157"/>
        <dbReference type="ChEBI" id="CHEBI:15361"/>
        <dbReference type="ChEBI" id="CHEBI:15378"/>
        <dbReference type="ChEBI" id="CHEBI:30616"/>
        <dbReference type="ChEBI" id="CHEBI:58702"/>
        <dbReference type="ChEBI" id="CHEBI:456216"/>
        <dbReference type="EC" id="2.7.1.40"/>
    </reaction>
</comment>
<name>A0AAJ1PTB5_9MOLU</name>
<dbReference type="InterPro" id="IPR001697">
    <property type="entry name" value="Pyr_Knase"/>
</dbReference>
<keyword evidence="8 14" id="KW-0418">Kinase</keyword>
<dbReference type="GO" id="GO:0030955">
    <property type="term" value="F:potassium ion binding"/>
    <property type="evidence" value="ECO:0007669"/>
    <property type="project" value="UniProtKB-UniRule"/>
</dbReference>
<proteinExistence type="inferred from homology"/>
<evidence type="ECO:0000256" key="10">
    <source>
        <dbReference type="ARBA" id="ARBA00022842"/>
    </source>
</evidence>
<dbReference type="InterPro" id="IPR015813">
    <property type="entry name" value="Pyrv/PenolPyrv_kinase-like_dom"/>
</dbReference>
<dbReference type="GO" id="GO:0004743">
    <property type="term" value="F:pyruvate kinase activity"/>
    <property type="evidence" value="ECO:0007669"/>
    <property type="project" value="UniProtKB-UniRule"/>
</dbReference>
<dbReference type="NCBIfam" id="NF004491">
    <property type="entry name" value="PRK05826.1"/>
    <property type="match status" value="1"/>
</dbReference>
<dbReference type="SUPFAM" id="SSF50800">
    <property type="entry name" value="PK beta-barrel domain-like"/>
    <property type="match status" value="1"/>
</dbReference>
<keyword evidence="6" id="KW-0479">Metal-binding</keyword>
<dbReference type="NCBIfam" id="TIGR01064">
    <property type="entry name" value="pyruv_kin"/>
    <property type="match status" value="1"/>
</dbReference>
<comment type="pathway">
    <text evidence="2 14">Carbohydrate degradation; glycolysis; pyruvate from D-glyceraldehyde 3-phosphate: step 5/5.</text>
</comment>
<evidence type="ECO:0000256" key="1">
    <source>
        <dbReference type="ARBA" id="ARBA00001958"/>
    </source>
</evidence>
<dbReference type="PANTHER" id="PTHR11817">
    <property type="entry name" value="PYRUVATE KINASE"/>
    <property type="match status" value="1"/>
</dbReference>
<comment type="caution">
    <text evidence="16">The sequence shown here is derived from an EMBL/GenBank/DDBJ whole genome shotgun (WGS) entry which is preliminary data.</text>
</comment>
<reference evidence="16" key="1">
    <citation type="submission" date="2023-05" db="EMBL/GenBank/DDBJ databases">
        <title>Mycoplasma phocimorsus sp. nov., isolated from Scandinavian patients with seal finger or septic arthritis after contact with seals.</title>
        <authorList>
            <person name="Skafte-Holm A."/>
            <person name="Pedersen T.R."/>
            <person name="Froelund M."/>
            <person name="Stegger M."/>
            <person name="Qvortrup K."/>
            <person name="Michaels D.L."/>
            <person name="Brown D.R."/>
            <person name="Jensen J.S."/>
        </authorList>
    </citation>
    <scope>NUCLEOTIDE SEQUENCE</scope>
    <source>
        <strain evidence="16">M5725</strain>
    </source>
</reference>
<keyword evidence="7" id="KW-0547">Nucleotide-binding</keyword>
<evidence type="ECO:0000256" key="4">
    <source>
        <dbReference type="ARBA" id="ARBA00012142"/>
    </source>
</evidence>
<comment type="cofactor">
    <cofactor evidence="1">
        <name>K(+)</name>
        <dbReference type="ChEBI" id="CHEBI:29103"/>
    </cofactor>
</comment>
<feature type="domain" description="Pyruvate kinase barrel" evidence="15">
    <location>
        <begin position="6"/>
        <end position="333"/>
    </location>
</feature>
<feature type="non-terminal residue" evidence="16">
    <location>
        <position position="397"/>
    </location>
</feature>
<dbReference type="EMBL" id="JASDDP010000017">
    <property type="protein sequence ID" value="MDJ1645817.1"/>
    <property type="molecule type" value="Genomic_DNA"/>
</dbReference>
<keyword evidence="12 16" id="KW-0670">Pyruvate</keyword>
<evidence type="ECO:0000256" key="9">
    <source>
        <dbReference type="ARBA" id="ARBA00022840"/>
    </source>
</evidence>
<protein>
    <recommendedName>
        <fullName evidence="4 13">Pyruvate kinase</fullName>
        <ecNumber evidence="4 13">2.7.1.40</ecNumber>
    </recommendedName>
</protein>
<dbReference type="InterPro" id="IPR015793">
    <property type="entry name" value="Pyrv_Knase_brl"/>
</dbReference>
<dbReference type="InterPro" id="IPR011037">
    <property type="entry name" value="Pyrv_Knase-like_insert_dom_sf"/>
</dbReference>
<evidence type="ECO:0000313" key="16">
    <source>
        <dbReference type="EMBL" id="MDJ1645817.1"/>
    </source>
</evidence>
<evidence type="ECO:0000256" key="2">
    <source>
        <dbReference type="ARBA" id="ARBA00004997"/>
    </source>
</evidence>
<keyword evidence="5 14" id="KW-0808">Transferase</keyword>
<keyword evidence="17" id="KW-1185">Reference proteome</keyword>
<evidence type="ECO:0000256" key="11">
    <source>
        <dbReference type="ARBA" id="ARBA00023152"/>
    </source>
</evidence>
<dbReference type="Proteomes" id="UP001224428">
    <property type="component" value="Unassembled WGS sequence"/>
</dbReference>
<keyword evidence="9" id="KW-0067">ATP-binding</keyword>
<evidence type="ECO:0000259" key="15">
    <source>
        <dbReference type="Pfam" id="PF00224"/>
    </source>
</evidence>
<organism evidence="16 17">
    <name type="scientific">Mycoplasma phocimorsus</name>
    <dbReference type="NCBI Taxonomy" id="3045839"/>
    <lineage>
        <taxon>Bacteria</taxon>
        <taxon>Bacillati</taxon>
        <taxon>Mycoplasmatota</taxon>
        <taxon>Mollicutes</taxon>
        <taxon>Mycoplasmataceae</taxon>
        <taxon>Mycoplasma</taxon>
    </lineage>
</organism>
<keyword evidence="10 14" id="KW-0460">Magnesium</keyword>
<dbReference type="SUPFAM" id="SSF51621">
    <property type="entry name" value="Phosphoenolpyruvate/pyruvate domain"/>
    <property type="match status" value="1"/>
</dbReference>
<dbReference type="EC" id="2.7.1.40" evidence="4 13"/>
<comment type="similarity">
    <text evidence="3 14">Belongs to the pyruvate kinase family.</text>
</comment>
<dbReference type="Gene3D" id="3.20.20.60">
    <property type="entry name" value="Phosphoenolpyruvate-binding domains"/>
    <property type="match status" value="1"/>
</dbReference>
<sequence>MYLTEKRSKLIVTIGPSSEKKEVLKQLIENGASTIRVNFSHGDHEEQRRKMDLAKEIRNELNIPVSILLDTKGPEIRVGDMKDKGQEMKAGTVVRIHCAEGDFENVLGTSEKFSVSYNMAQDLSVGDTVLLDDGKLLTKVVSVNKEEKYVDVEIKNTHVLKTRKRINLPGIDFSLPFLAQKDIDDVKFGLSQGITHIAASFVNSADNVRELRKLVNENGGKNVLLISKIESQLGVDNIDEIIEESDGIMVARGDLGLEIPYYDVLYHQQRIIEKCRAKGKIVIVATQMLDSMENSPHPTRAEVTDVYLVTLSGADATMLSGESAQGNYPVLAVSTMSKINMRAEEEMFSSEVYRKNIHTMEDYTAAHPGEREQIANIINHAAKSGEYKFIIVLSRTG</sequence>
<accession>A0AAJ1PTB5</accession>
<dbReference type="Pfam" id="PF00224">
    <property type="entry name" value="PK"/>
    <property type="match status" value="1"/>
</dbReference>
<evidence type="ECO:0000256" key="7">
    <source>
        <dbReference type="ARBA" id="ARBA00022741"/>
    </source>
</evidence>
<dbReference type="InterPro" id="IPR040442">
    <property type="entry name" value="Pyrv_kinase-like_dom_sf"/>
</dbReference>
<evidence type="ECO:0000313" key="17">
    <source>
        <dbReference type="Proteomes" id="UP001224428"/>
    </source>
</evidence>
<dbReference type="Gene3D" id="2.40.33.10">
    <property type="entry name" value="PK beta-barrel domain-like"/>
    <property type="match status" value="1"/>
</dbReference>
<dbReference type="PRINTS" id="PR01050">
    <property type="entry name" value="PYRUVTKNASE"/>
</dbReference>
<evidence type="ECO:0000256" key="14">
    <source>
        <dbReference type="RuleBase" id="RU000504"/>
    </source>
</evidence>
<dbReference type="RefSeq" id="WP_283827256.1">
    <property type="nucleotide sequence ID" value="NZ_JASDDP010000017.1"/>
</dbReference>
<dbReference type="GO" id="GO:0005524">
    <property type="term" value="F:ATP binding"/>
    <property type="evidence" value="ECO:0007669"/>
    <property type="project" value="UniProtKB-KW"/>
</dbReference>
<dbReference type="AlphaFoldDB" id="A0AAJ1PTB5"/>
<dbReference type="Gene3D" id="3.40.1380.20">
    <property type="entry name" value="Pyruvate kinase, C-terminal domain"/>
    <property type="match status" value="1"/>
</dbReference>
<evidence type="ECO:0000256" key="12">
    <source>
        <dbReference type="ARBA" id="ARBA00023317"/>
    </source>
</evidence>
<dbReference type="GO" id="GO:0000287">
    <property type="term" value="F:magnesium ion binding"/>
    <property type="evidence" value="ECO:0007669"/>
    <property type="project" value="UniProtKB-UniRule"/>
</dbReference>
<gene>
    <name evidence="16" type="primary">pyk</name>
    <name evidence="16" type="ORF">QLQ80_01780</name>
</gene>
<evidence type="ECO:0000256" key="8">
    <source>
        <dbReference type="ARBA" id="ARBA00022777"/>
    </source>
</evidence>
<keyword evidence="11 14" id="KW-0324">Glycolysis</keyword>
<evidence type="ECO:0000256" key="6">
    <source>
        <dbReference type="ARBA" id="ARBA00022723"/>
    </source>
</evidence>
<evidence type="ECO:0000256" key="3">
    <source>
        <dbReference type="ARBA" id="ARBA00008663"/>
    </source>
</evidence>
<dbReference type="GO" id="GO:0016301">
    <property type="term" value="F:kinase activity"/>
    <property type="evidence" value="ECO:0007669"/>
    <property type="project" value="UniProtKB-KW"/>
</dbReference>
<dbReference type="InterPro" id="IPR036918">
    <property type="entry name" value="Pyrv_Knase_C_sf"/>
</dbReference>